<dbReference type="AlphaFoldDB" id="A0A1A0HF62"/>
<evidence type="ECO:0000256" key="6">
    <source>
        <dbReference type="ARBA" id="ARBA00022630"/>
    </source>
</evidence>
<dbReference type="GO" id="GO:0071949">
    <property type="term" value="F:FAD binding"/>
    <property type="evidence" value="ECO:0007669"/>
    <property type="project" value="InterPro"/>
</dbReference>
<dbReference type="FunFam" id="1.10.540.10:FF:000018">
    <property type="entry name" value="Acyl-coenzyme A oxidase"/>
    <property type="match status" value="1"/>
</dbReference>
<dbReference type="InterPro" id="IPR037069">
    <property type="entry name" value="AcylCoA_DH/ox_N_sf"/>
</dbReference>
<dbReference type="Pfam" id="PF14749">
    <property type="entry name" value="Acyl-CoA_ox_N"/>
    <property type="match status" value="1"/>
</dbReference>
<dbReference type="SUPFAM" id="SSF47203">
    <property type="entry name" value="Acyl-CoA dehydrogenase C-terminal domain-like"/>
    <property type="match status" value="2"/>
</dbReference>
<keyword evidence="9" id="KW-0560">Oxidoreductase</keyword>
<comment type="catalytic activity">
    <reaction evidence="1">
        <text>a 2,3-saturated acyl-CoA + O2 = a (2E)-enoyl-CoA + H2O2</text>
        <dbReference type="Rhea" id="RHEA:38959"/>
        <dbReference type="ChEBI" id="CHEBI:15379"/>
        <dbReference type="ChEBI" id="CHEBI:16240"/>
        <dbReference type="ChEBI" id="CHEBI:58856"/>
        <dbReference type="ChEBI" id="CHEBI:65111"/>
        <dbReference type="EC" id="1.3.3.6"/>
    </reaction>
</comment>
<evidence type="ECO:0000313" key="19">
    <source>
        <dbReference type="EMBL" id="OBA22532.1"/>
    </source>
</evidence>
<comment type="caution">
    <text evidence="19">The sequence shown here is derived from an EMBL/GenBank/DDBJ whole genome shotgun (WGS) entry which is preliminary data.</text>
</comment>
<dbReference type="EMBL" id="LXTC01000002">
    <property type="protein sequence ID" value="OBA22532.1"/>
    <property type="molecule type" value="Genomic_DNA"/>
</dbReference>
<evidence type="ECO:0000256" key="2">
    <source>
        <dbReference type="ARBA" id="ARBA00001974"/>
    </source>
</evidence>
<evidence type="ECO:0000256" key="12">
    <source>
        <dbReference type="PIRNR" id="PIRNR000168"/>
    </source>
</evidence>
<dbReference type="Pfam" id="PF02770">
    <property type="entry name" value="Acyl-CoA_dh_M"/>
    <property type="match status" value="1"/>
</dbReference>
<dbReference type="PIRSF" id="PIRSF000168">
    <property type="entry name" value="Acyl-CoA_oxidase"/>
    <property type="match status" value="1"/>
</dbReference>
<evidence type="ECO:0000259" key="16">
    <source>
        <dbReference type="Pfam" id="PF02770"/>
    </source>
</evidence>
<dbReference type="InterPro" id="IPR009100">
    <property type="entry name" value="AcylCoA_DH/oxidase_NM_dom_sf"/>
</dbReference>
<sequence>MASVAQVTGSVDYGAGPNPRALIHEERARATFDLNHMNYFLEGLKERALETRYFISQMERDPILAAKTADYDATKAEHRELTVKKINRLAQYIEVETFEEVERRLLVVSVFDPSFFTRIGVHLGLFLGCIRGNGTANQMQYWLLQKESAYVKNLYGCFGMTELAHGLNVAGLETTATFDADTDEFVIHTPHLGATKWWIGGAAHSATHCTVYARLIVKGKDYGVKTFVVHLRDADHQLMPGVSIGDIGAKMGRDGIDNGWIQFSHVRIPRFFMLQKYCKVSADGAVKEPPLNQLSYSALLVGRVTMVKDSFRWSARVITIALRYAVGRRQFKAALAKPGDPETQLLDYPLHQRRLIPILALTYAFSNGANVLAETSSSTLDELDRAVAAGDKRMLSAGVDKMKSLFVASGSLKSTCTWLTLSNIDECRQSCGGHGYSSYAGFGKAFNDFAVQCTWEGDNNILGMSVGKQLMKKYAAVKKGEPATGILDFLGLYKELLGNEPVLLKQDLNNPAKIMLAIQTALVRACARADEVLEMRKGDTDYIGADLVNLSKLLAHFFLLKAFLEKIEATKDQKDLAPVLDLLAQLYSAAIVLEAFSGTFLTYSVVSTEAMAHNSTDHIAELCAKIRPHVIPLTDSFMMSDMMINAPIGYYDGDIYQNYFKTVTTNNPTTDGKAPYSTAIETMLNRKSLEERQRFEREDEAAEILSS</sequence>
<dbReference type="InterPro" id="IPR029320">
    <property type="entry name" value="Acyl-CoA_ox_N"/>
</dbReference>
<dbReference type="InterPro" id="IPR002655">
    <property type="entry name" value="Acyl-CoA_oxidase_C"/>
</dbReference>
<dbReference type="GO" id="GO:0005504">
    <property type="term" value="F:fatty acid binding"/>
    <property type="evidence" value="ECO:0007669"/>
    <property type="project" value="TreeGrafter"/>
</dbReference>
<dbReference type="OrthoDB" id="538336at2759"/>
<protein>
    <recommendedName>
        <fullName evidence="12">Acyl-coenzyme A oxidase</fullName>
    </recommendedName>
</protein>
<dbReference type="Pfam" id="PF22924">
    <property type="entry name" value="ACOX_C_alpha1"/>
    <property type="match status" value="1"/>
</dbReference>
<dbReference type="GO" id="GO:0033540">
    <property type="term" value="P:fatty acid beta-oxidation using acyl-CoA oxidase"/>
    <property type="evidence" value="ECO:0007669"/>
    <property type="project" value="UniProtKB-UniPathway"/>
</dbReference>
<dbReference type="SUPFAM" id="SSF56645">
    <property type="entry name" value="Acyl-CoA dehydrogenase NM domain-like"/>
    <property type="match status" value="1"/>
</dbReference>
<evidence type="ECO:0000313" key="20">
    <source>
        <dbReference type="Proteomes" id="UP000092555"/>
    </source>
</evidence>
<dbReference type="GO" id="GO:0005777">
    <property type="term" value="C:peroxisome"/>
    <property type="evidence" value="ECO:0007669"/>
    <property type="project" value="UniProtKB-SubCell"/>
</dbReference>
<keyword evidence="20" id="KW-1185">Reference proteome</keyword>
<gene>
    <name evidence="19" type="ORF">METBIDRAFT_39342</name>
</gene>
<feature type="domain" description="Acyl-CoA oxidase C-alpha1" evidence="18">
    <location>
        <begin position="296"/>
        <end position="471"/>
    </location>
</feature>
<reference evidence="19 20" key="1">
    <citation type="submission" date="2016-05" db="EMBL/GenBank/DDBJ databases">
        <title>Comparative genomics of biotechnologically important yeasts.</title>
        <authorList>
            <consortium name="DOE Joint Genome Institute"/>
            <person name="Riley R."/>
            <person name="Haridas S."/>
            <person name="Wolfe K.H."/>
            <person name="Lopes M.R."/>
            <person name="Hittinger C.T."/>
            <person name="Goker M."/>
            <person name="Salamov A."/>
            <person name="Wisecaver J."/>
            <person name="Long T.M."/>
            <person name="Aerts A.L."/>
            <person name="Barry K."/>
            <person name="Choi C."/>
            <person name="Clum A."/>
            <person name="Coughlan A.Y."/>
            <person name="Deshpande S."/>
            <person name="Douglass A.P."/>
            <person name="Hanson S.J."/>
            <person name="Klenk H.-P."/>
            <person name="LaButti K."/>
            <person name="Lapidus A."/>
            <person name="Lindquist E."/>
            <person name="Lipzen A."/>
            <person name="Meier-kolthoff J.P."/>
            <person name="Ohm R.A."/>
            <person name="Otillar R.P."/>
            <person name="Pangilinan J."/>
            <person name="Peng Y."/>
            <person name="Rokas A."/>
            <person name="Rosa C.A."/>
            <person name="Scheuner C."/>
            <person name="Sibirny A.A."/>
            <person name="Slot J.C."/>
            <person name="Stielow J.B."/>
            <person name="Sun H."/>
            <person name="Kurtzman C.P."/>
            <person name="Blackwell M."/>
            <person name="Grigoriev I.V."/>
            <person name="Jeffries T.W."/>
        </authorList>
    </citation>
    <scope>NUCLEOTIDE SEQUENCE [LARGE SCALE GENOMIC DNA]</scope>
    <source>
        <strain evidence="19 20">NRRL YB-4993</strain>
    </source>
</reference>
<evidence type="ECO:0000256" key="7">
    <source>
        <dbReference type="ARBA" id="ARBA00022827"/>
    </source>
</evidence>
<comment type="pathway">
    <text evidence="4">Lipid metabolism; peroxisomal fatty acid beta-oxidation.</text>
</comment>
<evidence type="ECO:0000256" key="9">
    <source>
        <dbReference type="ARBA" id="ARBA00023002"/>
    </source>
</evidence>
<feature type="domain" description="Acyl-CoA oxidase C-terminal" evidence="15">
    <location>
        <begin position="510"/>
        <end position="685"/>
    </location>
</feature>
<dbReference type="Proteomes" id="UP000092555">
    <property type="component" value="Unassembled WGS sequence"/>
</dbReference>
<feature type="binding site" evidence="14">
    <location>
        <position position="200"/>
    </location>
    <ligand>
        <name>FAD</name>
        <dbReference type="ChEBI" id="CHEBI:57692"/>
    </ligand>
</feature>
<evidence type="ECO:0000256" key="14">
    <source>
        <dbReference type="PIRSR" id="PIRSR000168-2"/>
    </source>
</evidence>
<dbReference type="InterPro" id="IPR012258">
    <property type="entry name" value="Acyl-CoA_oxidase"/>
</dbReference>
<comment type="similarity">
    <text evidence="5 12">Belongs to the acyl-CoA oxidase family.</text>
</comment>
<feature type="domain" description="Acyl-coenzyme A oxidase N-terminal" evidence="17">
    <location>
        <begin position="34"/>
        <end position="145"/>
    </location>
</feature>
<dbReference type="PANTHER" id="PTHR10909">
    <property type="entry name" value="ELECTRON TRANSPORT OXIDOREDUCTASE"/>
    <property type="match status" value="1"/>
</dbReference>
<dbReference type="InterPro" id="IPR006091">
    <property type="entry name" value="Acyl-CoA_Oxase/DH_mid-dom"/>
</dbReference>
<dbReference type="Pfam" id="PF01756">
    <property type="entry name" value="ACOX"/>
    <property type="match status" value="1"/>
</dbReference>
<dbReference type="UniPathway" id="UPA00661"/>
<name>A0A1A0HF62_9ASCO</name>
<evidence type="ECO:0000256" key="5">
    <source>
        <dbReference type="ARBA" id="ARBA00006288"/>
    </source>
</evidence>
<dbReference type="PANTHER" id="PTHR10909:SF352">
    <property type="entry name" value="ACYL-COENZYME A OXIDASE-LIKE PROTEIN"/>
    <property type="match status" value="1"/>
</dbReference>
<keyword evidence="11" id="KW-0576">Peroxisome</keyword>
<evidence type="ECO:0000256" key="13">
    <source>
        <dbReference type="PIRSR" id="PIRSR000168-1"/>
    </source>
</evidence>
<dbReference type="InterPro" id="IPR055060">
    <property type="entry name" value="ACOX_C_alpha1"/>
</dbReference>
<comment type="subcellular location">
    <subcellularLocation>
        <location evidence="3">Peroxisome</location>
    </subcellularLocation>
</comment>
<feature type="active site" description="Proton acceptor" evidence="13">
    <location>
        <position position="456"/>
    </location>
</feature>
<dbReference type="InterPro" id="IPR036250">
    <property type="entry name" value="AcylCo_DH-like_C"/>
</dbReference>
<dbReference type="FunFam" id="2.40.110.10:FF:000003">
    <property type="entry name" value="Acyl-coenzyme A oxidase"/>
    <property type="match status" value="1"/>
</dbReference>
<evidence type="ECO:0000256" key="3">
    <source>
        <dbReference type="ARBA" id="ARBA00004275"/>
    </source>
</evidence>
<dbReference type="Gene3D" id="1.10.540.10">
    <property type="entry name" value="Acyl-CoA dehydrogenase/oxidase, N-terminal domain"/>
    <property type="match status" value="1"/>
</dbReference>
<evidence type="ECO:0000259" key="17">
    <source>
        <dbReference type="Pfam" id="PF14749"/>
    </source>
</evidence>
<dbReference type="GO" id="GO:0055088">
    <property type="term" value="P:lipid homeostasis"/>
    <property type="evidence" value="ECO:0007669"/>
    <property type="project" value="TreeGrafter"/>
</dbReference>
<dbReference type="STRING" id="869754.A0A1A0HF62"/>
<evidence type="ECO:0000256" key="10">
    <source>
        <dbReference type="ARBA" id="ARBA00023098"/>
    </source>
</evidence>
<dbReference type="InterPro" id="IPR046373">
    <property type="entry name" value="Acyl-CoA_Oxase/DH_mid-dom_sf"/>
</dbReference>
<dbReference type="Gene3D" id="1.20.140.10">
    <property type="entry name" value="Butyryl-CoA Dehydrogenase, subunit A, domain 3"/>
    <property type="match status" value="2"/>
</dbReference>
<dbReference type="GeneID" id="30030106"/>
<dbReference type="Gene3D" id="2.40.110.10">
    <property type="entry name" value="Butyryl-CoA Dehydrogenase, subunit A, domain 2"/>
    <property type="match status" value="1"/>
</dbReference>
<dbReference type="FunFam" id="1.20.140.10:FF:000015">
    <property type="entry name" value="Acyl-coenzyme A oxidase"/>
    <property type="match status" value="1"/>
</dbReference>
<organism evidence="19 20">
    <name type="scientific">Metschnikowia bicuspidata var. bicuspidata NRRL YB-4993</name>
    <dbReference type="NCBI Taxonomy" id="869754"/>
    <lineage>
        <taxon>Eukaryota</taxon>
        <taxon>Fungi</taxon>
        <taxon>Dikarya</taxon>
        <taxon>Ascomycota</taxon>
        <taxon>Saccharomycotina</taxon>
        <taxon>Pichiomycetes</taxon>
        <taxon>Metschnikowiaceae</taxon>
        <taxon>Metschnikowia</taxon>
    </lineage>
</organism>
<keyword evidence="8" id="KW-0276">Fatty acid metabolism</keyword>
<evidence type="ECO:0000256" key="8">
    <source>
        <dbReference type="ARBA" id="ARBA00022832"/>
    </source>
</evidence>
<evidence type="ECO:0000259" key="15">
    <source>
        <dbReference type="Pfam" id="PF01756"/>
    </source>
</evidence>
<keyword evidence="10" id="KW-0443">Lipid metabolism</keyword>
<evidence type="ECO:0000259" key="18">
    <source>
        <dbReference type="Pfam" id="PF22924"/>
    </source>
</evidence>
<evidence type="ECO:0000256" key="1">
    <source>
        <dbReference type="ARBA" id="ARBA00001201"/>
    </source>
</evidence>
<feature type="binding site" evidence="14">
    <location>
        <position position="161"/>
    </location>
    <ligand>
        <name>FAD</name>
        <dbReference type="ChEBI" id="CHEBI:57692"/>
    </ligand>
</feature>
<evidence type="ECO:0000256" key="4">
    <source>
        <dbReference type="ARBA" id="ARBA00004846"/>
    </source>
</evidence>
<dbReference type="RefSeq" id="XP_018713028.1">
    <property type="nucleotide sequence ID" value="XM_018857130.1"/>
</dbReference>
<comment type="cofactor">
    <cofactor evidence="2">
        <name>FAD</name>
        <dbReference type="ChEBI" id="CHEBI:57692"/>
    </cofactor>
</comment>
<evidence type="ECO:0000256" key="11">
    <source>
        <dbReference type="ARBA" id="ARBA00023140"/>
    </source>
</evidence>
<accession>A0A1A0HF62</accession>
<keyword evidence="6 12" id="KW-0285">Flavoprotein</keyword>
<dbReference type="GO" id="GO:0003997">
    <property type="term" value="F:acyl-CoA oxidase activity"/>
    <property type="evidence" value="ECO:0007669"/>
    <property type="project" value="UniProtKB-EC"/>
</dbReference>
<proteinExistence type="inferred from homology"/>
<keyword evidence="7 12" id="KW-0274">FAD</keyword>
<feature type="domain" description="Acyl-CoA oxidase/dehydrogenase middle" evidence="16">
    <location>
        <begin position="157"/>
        <end position="266"/>
    </location>
</feature>